<dbReference type="Proteomes" id="UP000199155">
    <property type="component" value="Unassembled WGS sequence"/>
</dbReference>
<name>A0A1G9BF46_9ACTN</name>
<sequence length="556" mass="60800">MSIEDPTPTPDGPGGPEPGIEPPAPGMESLTPGTEPNPAAATAAAAAAATAQATAGMEEEARRRAGAEGARDAKNTQDTQDAKGSVDPGGGDGGGGGDGEGSGDRDGDRGDEPETPATGVWPRRLERVNWVVLGLTAVATVVTAALYFSEDVDAGHTQRDNWAPLVICSVLFALSLAAALLRPFLLTTKRCVLMSVAATAVFILGTVTIWQIVNNDKNINTIVGTAVKSDAETKKVLGEYFGPKVMGQLKLIPTGLFIQGAKFTGPQEVEVNGYVWQRYTKDIPESSRAVTFPEAPDGYSMDEVYKVDLPNGQQVRGWHFNLTLRQKFSYSKYPLDKQNIWLRMWTVSAFEPEMIVPDFSSYPPWKYDRLGLDQSIVSEGWSPYYTAYSYQEHEYSMTYGVRPFAGPNVKAPDMYFNIGVARSYAGPMTGKLLQSLFIAAIMFLALFVYTKDDRRNPRFGFSTWTAISFAVSLLLVVVVDQTQIREIVGDTSLSYMEFFAIAQYVVIMGIFANAIILGTETKVRALEWRDNLLPTLLYWPVLIGLFFVFTVIVFAE</sequence>
<feature type="transmembrane region" description="Helical" evidence="2">
    <location>
        <begin position="193"/>
        <end position="213"/>
    </location>
</feature>
<evidence type="ECO:0000256" key="1">
    <source>
        <dbReference type="SAM" id="MobiDB-lite"/>
    </source>
</evidence>
<dbReference type="EMBL" id="FNFF01000007">
    <property type="protein sequence ID" value="SDK38166.1"/>
    <property type="molecule type" value="Genomic_DNA"/>
</dbReference>
<feature type="region of interest" description="Disordered" evidence="1">
    <location>
        <begin position="1"/>
        <end position="121"/>
    </location>
</feature>
<dbReference type="STRING" id="417292.SAMN05421806_10729"/>
<dbReference type="OrthoDB" id="2489132at2"/>
<feature type="compositionally biased region" description="Basic and acidic residues" evidence="1">
    <location>
        <begin position="102"/>
        <end position="112"/>
    </location>
</feature>
<keyword evidence="2" id="KW-1133">Transmembrane helix</keyword>
<evidence type="ECO:0000256" key="2">
    <source>
        <dbReference type="SAM" id="Phobius"/>
    </source>
</evidence>
<keyword evidence="4" id="KW-1185">Reference proteome</keyword>
<gene>
    <name evidence="3" type="ORF">SAMN05421806_10729</name>
</gene>
<feature type="transmembrane region" description="Helical" evidence="2">
    <location>
        <begin position="498"/>
        <end position="516"/>
    </location>
</feature>
<keyword evidence="2" id="KW-0472">Membrane</keyword>
<protein>
    <submittedName>
        <fullName evidence="3">Uncharacterized protein</fullName>
    </submittedName>
</protein>
<feature type="compositionally biased region" description="Gly residues" evidence="1">
    <location>
        <begin position="87"/>
        <end position="100"/>
    </location>
</feature>
<organism evidence="3 4">
    <name type="scientific">Streptomyces indicus</name>
    <dbReference type="NCBI Taxonomy" id="417292"/>
    <lineage>
        <taxon>Bacteria</taxon>
        <taxon>Bacillati</taxon>
        <taxon>Actinomycetota</taxon>
        <taxon>Actinomycetes</taxon>
        <taxon>Kitasatosporales</taxon>
        <taxon>Streptomycetaceae</taxon>
        <taxon>Streptomyces</taxon>
    </lineage>
</organism>
<feature type="compositionally biased region" description="Basic and acidic residues" evidence="1">
    <location>
        <begin position="59"/>
        <end position="75"/>
    </location>
</feature>
<feature type="transmembrane region" description="Helical" evidence="2">
    <location>
        <begin position="432"/>
        <end position="449"/>
    </location>
</feature>
<dbReference type="AlphaFoldDB" id="A0A1G9BF46"/>
<evidence type="ECO:0000313" key="4">
    <source>
        <dbReference type="Proteomes" id="UP000199155"/>
    </source>
</evidence>
<dbReference type="RefSeq" id="WP_093611616.1">
    <property type="nucleotide sequence ID" value="NZ_FNFF01000007.1"/>
</dbReference>
<feature type="compositionally biased region" description="Pro residues" evidence="1">
    <location>
        <begin position="7"/>
        <end position="25"/>
    </location>
</feature>
<proteinExistence type="predicted"/>
<reference evidence="3 4" key="1">
    <citation type="submission" date="2016-10" db="EMBL/GenBank/DDBJ databases">
        <authorList>
            <person name="de Groot N.N."/>
        </authorList>
    </citation>
    <scope>NUCLEOTIDE SEQUENCE [LARGE SCALE GENOMIC DNA]</scope>
    <source>
        <strain evidence="3 4">CGMCC 4.5727</strain>
    </source>
</reference>
<feature type="transmembrane region" description="Helical" evidence="2">
    <location>
        <begin position="461"/>
        <end position="478"/>
    </location>
</feature>
<feature type="compositionally biased region" description="Low complexity" evidence="1">
    <location>
        <begin position="39"/>
        <end position="55"/>
    </location>
</feature>
<accession>A0A1G9BF46</accession>
<feature type="transmembrane region" description="Helical" evidence="2">
    <location>
        <begin position="536"/>
        <end position="555"/>
    </location>
</feature>
<keyword evidence="2" id="KW-0812">Transmembrane</keyword>
<feature type="transmembrane region" description="Helical" evidence="2">
    <location>
        <begin position="130"/>
        <end position="149"/>
    </location>
</feature>
<feature type="transmembrane region" description="Helical" evidence="2">
    <location>
        <begin position="161"/>
        <end position="181"/>
    </location>
</feature>
<evidence type="ECO:0000313" key="3">
    <source>
        <dbReference type="EMBL" id="SDK38166.1"/>
    </source>
</evidence>